<dbReference type="EMBL" id="CAJFCJ010000019">
    <property type="protein sequence ID" value="CAD5123254.1"/>
    <property type="molecule type" value="Genomic_DNA"/>
</dbReference>
<accession>A0A7I8W3W2</accession>
<protein>
    <submittedName>
        <fullName evidence="1">DgyrCDS11612</fullName>
    </submittedName>
</protein>
<gene>
    <name evidence="1" type="ORF">DGYR_LOCUS10951</name>
</gene>
<sequence>MSSTQTKLSAEDFKKTCISGKETTVQKLAENILEWEKSNNPACRSLKLKFDFIFSVNKRSGHLKISDSFRQKLLSWFSKKPELVNEVDTQNITFIFNQLTNEQTIFNPLRDKRPVNKPKQSQRLYVEDLQSSAKSSCDFCENRYKENTANDKIDRLANKYAYTASNAFKYDAWHSLVIFKRHHPLTWTLPELVSVFDLSQEWFNKVHKIEPNYINPIITWDLLPKASASQIHPHMHATLTDDVYYGMLEGWYKAADKYYQRWRSNYFEDLLEIHDALGLSVRYKSAAAFASLTPKKDNEVVILAQEANQDFFKLFYMVTRTFIDDMENLCFSSITSFPSMDKRSSRNVAFARIVTRGTVFEVRSDVSSLELFGGSNVNVDPFRFIKKLKASVQKRSNQS</sequence>
<keyword evidence="2" id="KW-1185">Reference proteome</keyword>
<dbReference type="SUPFAM" id="SSF54197">
    <property type="entry name" value="HIT-like"/>
    <property type="match status" value="1"/>
</dbReference>
<dbReference type="InterPro" id="IPR036265">
    <property type="entry name" value="HIT-like_sf"/>
</dbReference>
<comment type="caution">
    <text evidence="1">The sequence shown here is derived from an EMBL/GenBank/DDBJ whole genome shotgun (WGS) entry which is preliminary data.</text>
</comment>
<dbReference type="Proteomes" id="UP000549394">
    <property type="component" value="Unassembled WGS sequence"/>
</dbReference>
<proteinExistence type="predicted"/>
<evidence type="ECO:0000313" key="2">
    <source>
        <dbReference type="Proteomes" id="UP000549394"/>
    </source>
</evidence>
<evidence type="ECO:0000313" key="1">
    <source>
        <dbReference type="EMBL" id="CAD5123254.1"/>
    </source>
</evidence>
<organism evidence="1 2">
    <name type="scientific">Dimorphilus gyrociliatus</name>
    <dbReference type="NCBI Taxonomy" id="2664684"/>
    <lineage>
        <taxon>Eukaryota</taxon>
        <taxon>Metazoa</taxon>
        <taxon>Spiralia</taxon>
        <taxon>Lophotrochozoa</taxon>
        <taxon>Annelida</taxon>
        <taxon>Polychaeta</taxon>
        <taxon>Polychaeta incertae sedis</taxon>
        <taxon>Dinophilidae</taxon>
        <taxon>Dimorphilus</taxon>
    </lineage>
</organism>
<dbReference type="AlphaFoldDB" id="A0A7I8W3W2"/>
<reference evidence="1 2" key="1">
    <citation type="submission" date="2020-08" db="EMBL/GenBank/DDBJ databases">
        <authorList>
            <person name="Hejnol A."/>
        </authorList>
    </citation>
    <scope>NUCLEOTIDE SEQUENCE [LARGE SCALE GENOMIC DNA]</scope>
</reference>
<dbReference type="PANTHER" id="PTHR34714:SF3">
    <property type="match status" value="1"/>
</dbReference>
<dbReference type="OrthoDB" id="5945460at2759"/>
<name>A0A7I8W3W2_9ANNE</name>
<dbReference type="PANTHER" id="PTHR34714">
    <property type="entry name" value="EGF-LIKE DOMAIN-CONTAINING PROTEIN"/>
    <property type="match status" value="1"/>
</dbReference>